<name>A0A511ASM3_9LACT</name>
<dbReference type="InterPro" id="IPR010057">
    <property type="entry name" value="Transcription_activator_Rgg_C"/>
</dbReference>
<dbReference type="Proteomes" id="UP000321662">
    <property type="component" value="Unassembled WGS sequence"/>
</dbReference>
<dbReference type="CDD" id="cd00093">
    <property type="entry name" value="HTH_XRE"/>
    <property type="match status" value="1"/>
</dbReference>
<dbReference type="Gene3D" id="1.25.40.10">
    <property type="entry name" value="Tetratricopeptide repeat domain"/>
    <property type="match status" value="1"/>
</dbReference>
<dbReference type="SUPFAM" id="SSF48452">
    <property type="entry name" value="TPR-like"/>
    <property type="match status" value="1"/>
</dbReference>
<organism evidence="2 3">
    <name type="scientific">Alkalibacterium kapii</name>
    <dbReference type="NCBI Taxonomy" id="426704"/>
    <lineage>
        <taxon>Bacteria</taxon>
        <taxon>Bacillati</taxon>
        <taxon>Bacillota</taxon>
        <taxon>Bacilli</taxon>
        <taxon>Lactobacillales</taxon>
        <taxon>Carnobacteriaceae</taxon>
        <taxon>Alkalibacterium</taxon>
    </lineage>
</organism>
<dbReference type="PROSITE" id="PS50943">
    <property type="entry name" value="HTH_CROC1"/>
    <property type="match status" value="1"/>
</dbReference>
<dbReference type="AlphaFoldDB" id="A0A511ASM3"/>
<gene>
    <name evidence="2" type="ORF">AKA01nite_03640</name>
</gene>
<keyword evidence="3" id="KW-1185">Reference proteome</keyword>
<dbReference type="PANTHER" id="PTHR37038">
    <property type="entry name" value="TRANSCRIPTIONAL REGULATOR-RELATED"/>
    <property type="match status" value="1"/>
</dbReference>
<dbReference type="InterPro" id="IPR001387">
    <property type="entry name" value="Cro/C1-type_HTH"/>
</dbReference>
<evidence type="ECO:0000313" key="3">
    <source>
        <dbReference type="Proteomes" id="UP000321662"/>
    </source>
</evidence>
<dbReference type="EMBL" id="BJUY01000003">
    <property type="protein sequence ID" value="GEK90742.1"/>
    <property type="molecule type" value="Genomic_DNA"/>
</dbReference>
<evidence type="ECO:0000259" key="1">
    <source>
        <dbReference type="PROSITE" id="PS50943"/>
    </source>
</evidence>
<comment type="caution">
    <text evidence="2">The sequence shown here is derived from an EMBL/GenBank/DDBJ whole genome shotgun (WGS) entry which is preliminary data.</text>
</comment>
<dbReference type="OrthoDB" id="2360592at2"/>
<dbReference type="InterPro" id="IPR011990">
    <property type="entry name" value="TPR-like_helical_dom_sf"/>
</dbReference>
<dbReference type="Pfam" id="PF21259">
    <property type="entry name" value="Rgg_C"/>
    <property type="match status" value="1"/>
</dbReference>
<protein>
    <submittedName>
        <fullName evidence="2">Transcriptional regulator</fullName>
    </submittedName>
</protein>
<reference evidence="2 3" key="1">
    <citation type="submission" date="2019-07" db="EMBL/GenBank/DDBJ databases">
        <title>Whole genome shotgun sequence of Alkalibacterium kapii NBRC 103247.</title>
        <authorList>
            <person name="Hosoyama A."/>
            <person name="Uohara A."/>
            <person name="Ohji S."/>
            <person name="Ichikawa N."/>
        </authorList>
    </citation>
    <scope>NUCLEOTIDE SEQUENCE [LARGE SCALE GENOMIC DNA]</scope>
    <source>
        <strain evidence="2 3">NBRC 103247</strain>
    </source>
</reference>
<proteinExistence type="predicted"/>
<dbReference type="NCBIfam" id="TIGR01716">
    <property type="entry name" value="RGG_Cterm"/>
    <property type="match status" value="1"/>
</dbReference>
<dbReference type="InterPro" id="IPR053163">
    <property type="entry name" value="HTH-type_regulator_Rgg"/>
</dbReference>
<evidence type="ECO:0000313" key="2">
    <source>
        <dbReference type="EMBL" id="GEK90742.1"/>
    </source>
</evidence>
<accession>A0A511ASM3</accession>
<sequence>MSQSNYSKVEKGVIDIPFTKMIELLDRLGMTIDEFLYIHHNYKKIPGKQLKRINQLRPGDKSKIIENINELKAISKPTQRQAELLAIFEALNLISNDDYEAASHKVSIIWERLKKHDTWYLYDIRLINSILYLFPIDTAGSIVNLVLKRLENYKHLGNIHKLSANIQINYLLLLIKNDEYNLALSTAERLIDFSINHQLYTHLAVSYVRKGIILKNLNESDPSMWYDKGFELLKVTNNQNMIQELNKEVQLYTDG</sequence>
<feature type="domain" description="HTH cro/C1-type" evidence="1">
    <location>
        <begin position="1"/>
        <end position="35"/>
    </location>
</feature>
<dbReference type="PANTHER" id="PTHR37038:SF13">
    <property type="entry name" value="HTH CRO_C1-TYPE DOMAIN-CONTAINING PROTEIN"/>
    <property type="match status" value="1"/>
</dbReference>